<feature type="coiled-coil region" evidence="2">
    <location>
        <begin position="128"/>
        <end position="186"/>
    </location>
</feature>
<accession>A0A967BER9</accession>
<evidence type="ECO:0000313" key="6">
    <source>
        <dbReference type="Proteomes" id="UP000639775"/>
    </source>
</evidence>
<dbReference type="Pfam" id="PF25917">
    <property type="entry name" value="BSH_RND"/>
    <property type="match status" value="1"/>
</dbReference>
<gene>
    <name evidence="5" type="ORF">HAT86_15785</name>
</gene>
<dbReference type="AlphaFoldDB" id="A0A967BER9"/>
<evidence type="ECO:0000259" key="4">
    <source>
        <dbReference type="Pfam" id="PF25917"/>
    </source>
</evidence>
<comment type="similarity">
    <text evidence="1">Belongs to the membrane fusion protein (MFP) (TC 8.A.1) family.</text>
</comment>
<proteinExistence type="inferred from homology"/>
<organism evidence="5 6">
    <name type="scientific">Roseovarius gahaiensis</name>
    <dbReference type="NCBI Taxonomy" id="2716691"/>
    <lineage>
        <taxon>Bacteria</taxon>
        <taxon>Pseudomonadati</taxon>
        <taxon>Pseudomonadota</taxon>
        <taxon>Alphaproteobacteria</taxon>
        <taxon>Rhodobacterales</taxon>
        <taxon>Roseobacteraceae</taxon>
        <taxon>Roseovarius</taxon>
    </lineage>
</organism>
<evidence type="ECO:0000256" key="3">
    <source>
        <dbReference type="SAM" id="SignalP"/>
    </source>
</evidence>
<dbReference type="SUPFAM" id="SSF111369">
    <property type="entry name" value="HlyD-like secretion proteins"/>
    <property type="match status" value="1"/>
</dbReference>
<dbReference type="Gene3D" id="2.40.30.170">
    <property type="match status" value="1"/>
</dbReference>
<dbReference type="Gene3D" id="2.40.50.100">
    <property type="match status" value="1"/>
</dbReference>
<protein>
    <submittedName>
        <fullName evidence="5">Efflux RND transporter periplasmic adaptor subunit</fullName>
    </submittedName>
</protein>
<dbReference type="GO" id="GO:0015562">
    <property type="term" value="F:efflux transmembrane transporter activity"/>
    <property type="evidence" value="ECO:0007669"/>
    <property type="project" value="TreeGrafter"/>
</dbReference>
<feature type="domain" description="Multidrug resistance protein MdtA-like barrel-sandwich hybrid" evidence="4">
    <location>
        <begin position="81"/>
        <end position="224"/>
    </location>
</feature>
<reference evidence="5" key="1">
    <citation type="submission" date="2020-03" db="EMBL/GenBank/DDBJ databases">
        <title>Roseovarius gahaiensis sp. nov., isolated from Gahai Saline Lake, China.</title>
        <authorList>
            <person name="Sun X."/>
        </authorList>
    </citation>
    <scope>NUCLEOTIDE SEQUENCE</scope>
    <source>
        <strain evidence="5">GH877</strain>
    </source>
</reference>
<dbReference type="EMBL" id="JAAORB010000054">
    <property type="protein sequence ID" value="NHQ75909.1"/>
    <property type="molecule type" value="Genomic_DNA"/>
</dbReference>
<keyword evidence="2" id="KW-0175">Coiled coil</keyword>
<feature type="chain" id="PRO_5038045261" evidence="3">
    <location>
        <begin position="27"/>
        <end position="408"/>
    </location>
</feature>
<feature type="signal peptide" evidence="3">
    <location>
        <begin position="1"/>
        <end position="26"/>
    </location>
</feature>
<dbReference type="PANTHER" id="PTHR30469:SF15">
    <property type="entry name" value="HLYD FAMILY OF SECRETION PROTEINS"/>
    <property type="match status" value="1"/>
</dbReference>
<dbReference type="Proteomes" id="UP000639775">
    <property type="component" value="Unassembled WGS sequence"/>
</dbReference>
<evidence type="ECO:0000256" key="1">
    <source>
        <dbReference type="ARBA" id="ARBA00009477"/>
    </source>
</evidence>
<evidence type="ECO:0000256" key="2">
    <source>
        <dbReference type="SAM" id="Coils"/>
    </source>
</evidence>
<dbReference type="PANTHER" id="PTHR30469">
    <property type="entry name" value="MULTIDRUG RESISTANCE PROTEIN MDTA"/>
    <property type="match status" value="1"/>
</dbReference>
<keyword evidence="6" id="KW-1185">Reference proteome</keyword>
<dbReference type="Gene3D" id="1.10.287.470">
    <property type="entry name" value="Helix hairpin bin"/>
    <property type="match status" value="1"/>
</dbReference>
<dbReference type="GO" id="GO:1990281">
    <property type="term" value="C:efflux pump complex"/>
    <property type="evidence" value="ECO:0007669"/>
    <property type="project" value="TreeGrafter"/>
</dbReference>
<name>A0A967BER9_9RHOB</name>
<dbReference type="InterPro" id="IPR006143">
    <property type="entry name" value="RND_pump_MFP"/>
</dbReference>
<comment type="caution">
    <text evidence="5">The sequence shown here is derived from an EMBL/GenBank/DDBJ whole genome shotgun (WGS) entry which is preliminary data.</text>
</comment>
<dbReference type="RefSeq" id="WP_167200109.1">
    <property type="nucleotide sequence ID" value="NZ_JAAORB010000054.1"/>
</dbReference>
<dbReference type="Gene3D" id="2.40.420.20">
    <property type="match status" value="1"/>
</dbReference>
<sequence length="408" mass="42849">MRWITRGAVVATVAILCPLGISQLTATEMAGPINERAPVAASVRRADPLRIDDVLHAFGHVVPAEILRVSMPRHAAPVTDILVDEGDLVAAGQILARIDRTDIRRDLLQAEATLSTTRAEIRIAQSSLQVAATDIAQRRAELERLERLAKTGASSEVQRQDAFRALQQAMSEHEAAKARLAGAQASETLARLELERVTTLAEQMDIRAPVAGRVTAIMVDPGDTPVMGGPVLGLAADDRMEAVLTLPPHALARVSVGDPVRLWAPDGAVIEANVTRISPSSAPDGGLARVAVQIPDGQSHLSGSSLRGEIVVDQRVAIVVPTSALVALDNGPGVFRVVEQRTVATPVTLSMRPGGAQAEIVAGLPDGAVYVTVAAPLLRDGEPVAQSGDLRDIGVKQTAALGLGLARR</sequence>
<keyword evidence="3" id="KW-0732">Signal</keyword>
<evidence type="ECO:0000313" key="5">
    <source>
        <dbReference type="EMBL" id="NHQ75909.1"/>
    </source>
</evidence>
<dbReference type="NCBIfam" id="TIGR01730">
    <property type="entry name" value="RND_mfp"/>
    <property type="match status" value="1"/>
</dbReference>
<dbReference type="InterPro" id="IPR058625">
    <property type="entry name" value="MdtA-like_BSH"/>
</dbReference>